<organism evidence="1 2">
    <name type="scientific">Hymenobacter volaticus</name>
    <dbReference type="NCBI Taxonomy" id="2932254"/>
    <lineage>
        <taxon>Bacteria</taxon>
        <taxon>Pseudomonadati</taxon>
        <taxon>Bacteroidota</taxon>
        <taxon>Cytophagia</taxon>
        <taxon>Cytophagales</taxon>
        <taxon>Hymenobacteraceae</taxon>
        <taxon>Hymenobacter</taxon>
    </lineage>
</organism>
<gene>
    <name evidence="1" type="ORF">MUN86_08435</name>
</gene>
<evidence type="ECO:0000313" key="1">
    <source>
        <dbReference type="EMBL" id="UOQ67871.1"/>
    </source>
</evidence>
<dbReference type="EMBL" id="CP095061">
    <property type="protein sequence ID" value="UOQ67871.1"/>
    <property type="molecule type" value="Genomic_DNA"/>
</dbReference>
<accession>A0ABY4GAP9</accession>
<proteinExistence type="predicted"/>
<dbReference type="Pfam" id="PF22535">
    <property type="entry name" value="DUF7003"/>
    <property type="match status" value="1"/>
</dbReference>
<reference evidence="1" key="1">
    <citation type="submission" date="2022-04" db="EMBL/GenBank/DDBJ databases">
        <title>Hymenobacter sp. isolated from the air.</title>
        <authorList>
            <person name="Won M."/>
            <person name="Lee C.-M."/>
            <person name="Woen H.-Y."/>
            <person name="Kwon S.-W."/>
        </authorList>
    </citation>
    <scope>NUCLEOTIDE SEQUENCE</scope>
    <source>
        <strain evidence="1">5420S-77</strain>
    </source>
</reference>
<keyword evidence="2" id="KW-1185">Reference proteome</keyword>
<name>A0ABY4GAP9_9BACT</name>
<dbReference type="InterPro" id="IPR054272">
    <property type="entry name" value="DUF7003"/>
</dbReference>
<dbReference type="Proteomes" id="UP000830401">
    <property type="component" value="Chromosome"/>
</dbReference>
<sequence length="288" mass="32963">MISEQQILDALDHSNDGYYCSFLPLNAGYSYLIVTRLNLFRSEDEWAIAAEIVGFNPRGGWIDLSIYYHGNCLINLETYNNRHTNYYSLSPIDEDSFREASLDEMLDPAASEIFVRGIPIALSHERANYLDAGIDLLEVESNSINWEEVGRLLITQHQGLFRATDEELYKSIPKHLKKIMVLDEWHHKDFTVGPQNILSDEDIERTYNLNKEVGGLQGMSLADLTATIRSQDATTSEYILQEWTNSRPSSYETWQQLAKVLATGNTSFYQPTLAPNTHWSNWPESGWL</sequence>
<evidence type="ECO:0000313" key="2">
    <source>
        <dbReference type="Proteomes" id="UP000830401"/>
    </source>
</evidence>
<dbReference type="RefSeq" id="WP_245124096.1">
    <property type="nucleotide sequence ID" value="NZ_CP095061.1"/>
</dbReference>
<protein>
    <submittedName>
        <fullName evidence="1">Uncharacterized protein</fullName>
    </submittedName>
</protein>